<protein>
    <submittedName>
        <fullName evidence="1">Molybdopterin synthase sulfur carrier subunit</fullName>
    </submittedName>
</protein>
<dbReference type="Gene3D" id="3.90.1170.40">
    <property type="entry name" value="Molybdopterin biosynthesis MoaE subunit"/>
    <property type="match status" value="1"/>
</dbReference>
<organism evidence="1 2">
    <name type="scientific">Deinococcus piscis</name>
    <dbReference type="NCBI Taxonomy" id="394230"/>
    <lineage>
        <taxon>Bacteria</taxon>
        <taxon>Thermotogati</taxon>
        <taxon>Deinococcota</taxon>
        <taxon>Deinococci</taxon>
        <taxon>Deinococcales</taxon>
        <taxon>Deinococcaceae</taxon>
        <taxon>Deinococcus</taxon>
    </lineage>
</organism>
<proteinExistence type="predicted"/>
<reference evidence="2" key="1">
    <citation type="journal article" date="2019" name="Int. J. Syst. Evol. Microbiol.">
        <title>The Global Catalogue of Microorganisms (GCM) 10K type strain sequencing project: providing services to taxonomists for standard genome sequencing and annotation.</title>
        <authorList>
            <consortium name="The Broad Institute Genomics Platform"/>
            <consortium name="The Broad Institute Genome Sequencing Center for Infectious Disease"/>
            <person name="Wu L."/>
            <person name="Ma J."/>
        </authorList>
    </citation>
    <scope>NUCLEOTIDE SEQUENCE [LARGE SCALE GENOMIC DNA]</scope>
    <source>
        <strain evidence="2">CGMCC 1.18439</strain>
    </source>
</reference>
<dbReference type="InterPro" id="IPR003749">
    <property type="entry name" value="ThiS/MoaD-like"/>
</dbReference>
<dbReference type="InterPro" id="IPR003448">
    <property type="entry name" value="Mopterin_biosynth_MoaE"/>
</dbReference>
<dbReference type="InterPro" id="IPR016155">
    <property type="entry name" value="Mopterin_synth/thiamin_S_b"/>
</dbReference>
<dbReference type="Pfam" id="PF02597">
    <property type="entry name" value="ThiS"/>
    <property type="match status" value="1"/>
</dbReference>
<dbReference type="SUPFAM" id="SSF54285">
    <property type="entry name" value="MoaD/ThiS"/>
    <property type="match status" value="1"/>
</dbReference>
<dbReference type="Gene3D" id="3.10.20.30">
    <property type="match status" value="1"/>
</dbReference>
<gene>
    <name evidence="1" type="primary">moaD</name>
    <name evidence="1" type="ORF">GCM10017783_03380</name>
</gene>
<dbReference type="Proteomes" id="UP000632154">
    <property type="component" value="Unassembled WGS sequence"/>
</dbReference>
<evidence type="ECO:0000313" key="2">
    <source>
        <dbReference type="Proteomes" id="UP000632154"/>
    </source>
</evidence>
<dbReference type="CDD" id="cd00754">
    <property type="entry name" value="Ubl_MoaD"/>
    <property type="match status" value="1"/>
</dbReference>
<dbReference type="PANTHER" id="PTHR23404">
    <property type="entry name" value="MOLYBDOPTERIN SYNTHASE RELATED"/>
    <property type="match status" value="1"/>
</dbReference>
<dbReference type="Pfam" id="PF02391">
    <property type="entry name" value="MoaE"/>
    <property type="match status" value="1"/>
</dbReference>
<name>A0ABQ3JXK7_9DEIO</name>
<dbReference type="NCBIfam" id="TIGR01682">
    <property type="entry name" value="moaD"/>
    <property type="match status" value="1"/>
</dbReference>
<dbReference type="SUPFAM" id="SSF54690">
    <property type="entry name" value="Molybdopterin synthase subunit MoaE"/>
    <property type="match status" value="1"/>
</dbReference>
<dbReference type="EMBL" id="BNAL01000002">
    <property type="protein sequence ID" value="GHF94659.1"/>
    <property type="molecule type" value="Genomic_DNA"/>
</dbReference>
<comment type="caution">
    <text evidence="1">The sequence shown here is derived from an EMBL/GenBank/DDBJ whole genome shotgun (WGS) entry which is preliminary data.</text>
</comment>
<dbReference type="CDD" id="cd00756">
    <property type="entry name" value="MoaE"/>
    <property type="match status" value="1"/>
</dbReference>
<keyword evidence="2" id="KW-1185">Reference proteome</keyword>
<sequence>MAAMTSTPLTVQVLLFAHLSRQVPQPEFSVQVPAGSTVRDLAQQLEGRGLDLSGCMAAVNESYATPDTPLQAGDEVAFLPPVAGGSGEQAGELTSAQVTADPLSLQAAEQFLVRPRYGAQSYFVGTVRSPNRGQTVTLIEYEAYVSMAERVLRDVAAQARERFGGEDGDLAVYLAHRTGRLHPAEASIVIGVGSPHRRAALEAVDWLIEHVKAVIPVWKLEELEDGQRWVEGVRPAQTL</sequence>
<dbReference type="InterPro" id="IPR036563">
    <property type="entry name" value="MoaE_sf"/>
</dbReference>
<accession>A0ABQ3JXK7</accession>
<evidence type="ECO:0000313" key="1">
    <source>
        <dbReference type="EMBL" id="GHF94659.1"/>
    </source>
</evidence>
<dbReference type="InterPro" id="IPR012675">
    <property type="entry name" value="Beta-grasp_dom_sf"/>
</dbReference>